<organism evidence="2">
    <name type="scientific">Culex pipiens</name>
    <name type="common">House mosquito</name>
    <dbReference type="NCBI Taxonomy" id="7175"/>
    <lineage>
        <taxon>Eukaryota</taxon>
        <taxon>Metazoa</taxon>
        <taxon>Ecdysozoa</taxon>
        <taxon>Arthropoda</taxon>
        <taxon>Hexapoda</taxon>
        <taxon>Insecta</taxon>
        <taxon>Pterygota</taxon>
        <taxon>Neoptera</taxon>
        <taxon>Endopterygota</taxon>
        <taxon>Diptera</taxon>
        <taxon>Nematocera</taxon>
        <taxon>Culicoidea</taxon>
        <taxon>Culicidae</taxon>
        <taxon>Culicinae</taxon>
        <taxon>Culicini</taxon>
        <taxon>Culex</taxon>
        <taxon>Culex</taxon>
    </lineage>
</organism>
<dbReference type="EMBL" id="HBUE01103849">
    <property type="protein sequence ID" value="CAG6486415.1"/>
    <property type="molecule type" value="Transcribed_RNA"/>
</dbReference>
<dbReference type="AlphaFoldDB" id="A0A8D8C759"/>
<accession>A0A8D8C759</accession>
<feature type="region of interest" description="Disordered" evidence="1">
    <location>
        <begin position="65"/>
        <end position="102"/>
    </location>
</feature>
<protein>
    <submittedName>
        <fullName evidence="2">(northern house mosquito) hypothetical protein</fullName>
    </submittedName>
</protein>
<reference evidence="2" key="1">
    <citation type="submission" date="2021-05" db="EMBL/GenBank/DDBJ databases">
        <authorList>
            <person name="Alioto T."/>
            <person name="Alioto T."/>
            <person name="Gomez Garrido J."/>
        </authorList>
    </citation>
    <scope>NUCLEOTIDE SEQUENCE</scope>
</reference>
<proteinExistence type="predicted"/>
<name>A0A8D8C759_CULPI</name>
<dbReference type="EMBL" id="HBUE01238082">
    <property type="protein sequence ID" value="CAG6548006.1"/>
    <property type="molecule type" value="Transcribed_RNA"/>
</dbReference>
<sequence length="162" mass="18400">MYTQNILQNQKTVQNPSVRLTNHWCAAFVVWGGLVSSYAFTVSPKFTTGSSHGRRRELRQLAKHRRHGSMAAGSRQQGCCFPTGSTVQHRHQPSEHEDRPGCFPTGSSCCRPRLLRSDFARLRSDWPPGWPTQHSTAFPTAQDPVDWAYQPERSRQLRPGQK</sequence>
<evidence type="ECO:0000313" key="2">
    <source>
        <dbReference type="EMBL" id="CAG6486415.1"/>
    </source>
</evidence>
<dbReference type="EMBL" id="HBUE01345041">
    <property type="protein sequence ID" value="CAG6600216.1"/>
    <property type="molecule type" value="Transcribed_RNA"/>
</dbReference>
<evidence type="ECO:0000256" key="1">
    <source>
        <dbReference type="SAM" id="MobiDB-lite"/>
    </source>
</evidence>